<evidence type="ECO:0000256" key="3">
    <source>
        <dbReference type="ARBA" id="ARBA00022630"/>
    </source>
</evidence>
<comment type="similarity">
    <text evidence="2">Belongs to the oxygen-dependent FAD-linked oxidoreductase family.</text>
</comment>
<dbReference type="Gene3D" id="3.40.462.20">
    <property type="match status" value="1"/>
</dbReference>
<sequence length="443" mass="46642">MTTGAAEAAQSLLLQELRAEQILTGKDFDERRRVVNAAVDRVPAMIVRPESVDDVATAVRIARRCNLPISVRGGGHDWSGRAIRSSGLVVDMGGMCSVDIEGDVALVAGGATSDHVLAAAREHGLSAALGTVGTVGVVGLILGGGYSTLLGVTGLGVDNLLSAEVVLADGSVVVADADHEAELFWALRGGGGNFGVVTSIRIRLHAIADVYAGTVAFSRAEAQQVLLNLRVLHDTLDDALDVMFGAIHTGDAPVLFTSPVWAGPADEGPAQINRVRSLGTPVSLDVARHSVADLVQSNNASFPPGLNYHVGTRIISGITEDFIDAFLACWDNMPQGCVLNVHHVHGAATRVPADATAHAYRNPHLVVEILGTWQQGDGTAERAWVHASERRLDDVAEPGGWTNLMAPDDPRAEDAYGGNRERLVAAKRQYDPESVFMASGLPH</sequence>
<organism evidence="7 8">
    <name type="scientific">Mycolicibacterium tokaiense</name>
    <dbReference type="NCBI Taxonomy" id="39695"/>
    <lineage>
        <taxon>Bacteria</taxon>
        <taxon>Bacillati</taxon>
        <taxon>Actinomycetota</taxon>
        <taxon>Actinomycetes</taxon>
        <taxon>Mycobacteriales</taxon>
        <taxon>Mycobacteriaceae</taxon>
        <taxon>Mycolicibacterium</taxon>
    </lineage>
</organism>
<dbReference type="Pfam" id="PF08031">
    <property type="entry name" value="BBE"/>
    <property type="match status" value="1"/>
</dbReference>
<dbReference type="Gene3D" id="3.30.465.10">
    <property type="match status" value="1"/>
</dbReference>
<dbReference type="InterPro" id="IPR016169">
    <property type="entry name" value="FAD-bd_PCMH_sub2"/>
</dbReference>
<reference evidence="7 8" key="1">
    <citation type="submission" date="2018-06" db="EMBL/GenBank/DDBJ databases">
        <authorList>
            <consortium name="Pathogen Informatics"/>
            <person name="Doyle S."/>
        </authorList>
    </citation>
    <scope>NUCLEOTIDE SEQUENCE [LARGE SCALE GENOMIC DNA]</scope>
    <source>
        <strain evidence="7 8">NCTC10821</strain>
    </source>
</reference>
<dbReference type="InterPro" id="IPR006093">
    <property type="entry name" value="Oxy_OxRdtase_FAD_BS"/>
</dbReference>
<dbReference type="PROSITE" id="PS51387">
    <property type="entry name" value="FAD_PCMH"/>
    <property type="match status" value="1"/>
</dbReference>
<dbReference type="PANTHER" id="PTHR42973">
    <property type="entry name" value="BINDING OXIDOREDUCTASE, PUTATIVE (AFU_ORTHOLOGUE AFUA_1G17690)-RELATED"/>
    <property type="match status" value="1"/>
</dbReference>
<keyword evidence="8" id="KW-1185">Reference proteome</keyword>
<proteinExistence type="inferred from homology"/>
<accession>A0A378TAP0</accession>
<evidence type="ECO:0000259" key="6">
    <source>
        <dbReference type="PROSITE" id="PS51387"/>
    </source>
</evidence>
<evidence type="ECO:0000256" key="5">
    <source>
        <dbReference type="ARBA" id="ARBA00023002"/>
    </source>
</evidence>
<dbReference type="SUPFAM" id="SSF56176">
    <property type="entry name" value="FAD-binding/transporter-associated domain-like"/>
    <property type="match status" value="1"/>
</dbReference>
<evidence type="ECO:0000313" key="7">
    <source>
        <dbReference type="EMBL" id="STZ56606.1"/>
    </source>
</evidence>
<comment type="cofactor">
    <cofactor evidence="1">
        <name>FAD</name>
        <dbReference type="ChEBI" id="CHEBI:57692"/>
    </cofactor>
</comment>
<dbReference type="GO" id="GO:0018530">
    <property type="term" value="F:(R)-6-hydroxynicotine oxidase activity"/>
    <property type="evidence" value="ECO:0007669"/>
    <property type="project" value="UniProtKB-EC"/>
</dbReference>
<dbReference type="PANTHER" id="PTHR42973:SF39">
    <property type="entry name" value="FAD-BINDING PCMH-TYPE DOMAIN-CONTAINING PROTEIN"/>
    <property type="match status" value="1"/>
</dbReference>
<dbReference type="Proteomes" id="UP000254978">
    <property type="component" value="Unassembled WGS sequence"/>
</dbReference>
<gene>
    <name evidence="7" type="ORF">NCTC10821_00099</name>
</gene>
<dbReference type="GO" id="GO:0071949">
    <property type="term" value="F:FAD binding"/>
    <property type="evidence" value="ECO:0007669"/>
    <property type="project" value="InterPro"/>
</dbReference>
<dbReference type="AlphaFoldDB" id="A0A378TAP0"/>
<dbReference type="InterPro" id="IPR012951">
    <property type="entry name" value="BBE"/>
</dbReference>
<dbReference type="EC" id="1.5.3.6" evidence="7"/>
<evidence type="ECO:0000256" key="2">
    <source>
        <dbReference type="ARBA" id="ARBA00005466"/>
    </source>
</evidence>
<keyword evidence="4" id="KW-0274">FAD</keyword>
<dbReference type="InterPro" id="IPR036318">
    <property type="entry name" value="FAD-bd_PCMH-like_sf"/>
</dbReference>
<dbReference type="InterPro" id="IPR050416">
    <property type="entry name" value="FAD-linked_Oxidoreductase"/>
</dbReference>
<dbReference type="InterPro" id="IPR016167">
    <property type="entry name" value="FAD-bd_PCMH_sub1"/>
</dbReference>
<name>A0A378TAP0_9MYCO</name>
<evidence type="ECO:0000313" key="8">
    <source>
        <dbReference type="Proteomes" id="UP000254978"/>
    </source>
</evidence>
<dbReference type="InterPro" id="IPR016166">
    <property type="entry name" value="FAD-bd_PCMH"/>
</dbReference>
<evidence type="ECO:0000256" key="1">
    <source>
        <dbReference type="ARBA" id="ARBA00001974"/>
    </source>
</evidence>
<evidence type="ECO:0000256" key="4">
    <source>
        <dbReference type="ARBA" id="ARBA00022827"/>
    </source>
</evidence>
<dbReference type="EMBL" id="UGQT01000001">
    <property type="protein sequence ID" value="STZ56606.1"/>
    <property type="molecule type" value="Genomic_DNA"/>
</dbReference>
<protein>
    <submittedName>
        <fullName evidence="7">6-hydroxy-D-nicotine oxidase</fullName>
        <ecNumber evidence="7">1.5.3.6</ecNumber>
    </submittedName>
</protein>
<dbReference type="InterPro" id="IPR006094">
    <property type="entry name" value="Oxid_FAD_bind_N"/>
</dbReference>
<dbReference type="Pfam" id="PF01565">
    <property type="entry name" value="FAD_binding_4"/>
    <property type="match status" value="1"/>
</dbReference>
<dbReference type="Gene3D" id="3.30.43.10">
    <property type="entry name" value="Uridine Diphospho-n-acetylenolpyruvylglucosamine Reductase, domain 2"/>
    <property type="match status" value="1"/>
</dbReference>
<dbReference type="PROSITE" id="PS00862">
    <property type="entry name" value="OX2_COVAL_FAD"/>
    <property type="match status" value="1"/>
</dbReference>
<keyword evidence="5 7" id="KW-0560">Oxidoreductase</keyword>
<feature type="domain" description="FAD-binding PCMH-type" evidence="6">
    <location>
        <begin position="39"/>
        <end position="207"/>
    </location>
</feature>
<keyword evidence="3" id="KW-0285">Flavoprotein</keyword>